<dbReference type="Proteomes" id="UP000229757">
    <property type="component" value="Chromosome"/>
</dbReference>
<evidence type="ECO:0000313" key="2">
    <source>
        <dbReference type="EMBL" id="ATX76643.1"/>
    </source>
</evidence>
<dbReference type="EMBL" id="CP011797">
    <property type="protein sequence ID" value="ATX76643.1"/>
    <property type="molecule type" value="Genomic_DNA"/>
</dbReference>
<feature type="region of interest" description="Disordered" evidence="1">
    <location>
        <begin position="68"/>
        <end position="94"/>
    </location>
</feature>
<dbReference type="AlphaFoldDB" id="A0A2K8KPE5"/>
<organism evidence="2 3">
    <name type="scientific">Reinekea forsetii</name>
    <dbReference type="NCBI Taxonomy" id="1336806"/>
    <lineage>
        <taxon>Bacteria</taxon>
        <taxon>Pseudomonadati</taxon>
        <taxon>Pseudomonadota</taxon>
        <taxon>Gammaproteobacteria</taxon>
        <taxon>Oceanospirillales</taxon>
        <taxon>Saccharospirillaceae</taxon>
        <taxon>Reinekea</taxon>
    </lineage>
</organism>
<accession>A0A2K8KPE5</accession>
<protein>
    <submittedName>
        <fullName evidence="2">Uncharacterized protein</fullName>
    </submittedName>
</protein>
<dbReference type="KEGG" id="rfo:REIFOR_01497"/>
<keyword evidence="3" id="KW-1185">Reference proteome</keyword>
<sequence length="94" mass="10627">MSDSDERISRDFFARDPDEQADFLHNTWCNTCREIDLGMVHPVEYELLERIFIEGQCAVCGEPSITELVEGDEDDPDEDAQEGESIDLDADSNA</sequence>
<name>A0A2K8KPE5_9GAMM</name>
<gene>
    <name evidence="2" type="ORF">REIFOR_01497</name>
</gene>
<evidence type="ECO:0000313" key="3">
    <source>
        <dbReference type="Proteomes" id="UP000229757"/>
    </source>
</evidence>
<proteinExistence type="predicted"/>
<dbReference type="OrthoDB" id="6120657at2"/>
<evidence type="ECO:0000256" key="1">
    <source>
        <dbReference type="SAM" id="MobiDB-lite"/>
    </source>
</evidence>
<dbReference type="RefSeq" id="WP_100256967.1">
    <property type="nucleotide sequence ID" value="NZ_CP011797.1"/>
</dbReference>
<feature type="compositionally biased region" description="Acidic residues" evidence="1">
    <location>
        <begin position="69"/>
        <end position="94"/>
    </location>
</feature>
<reference evidence="2 3" key="1">
    <citation type="journal article" date="2017" name="Environ. Microbiol.">
        <title>Genomic and physiological analyses of 'Reinekea forsetii' reveal a versatile opportunistic lifestyle during spring algae blooms.</title>
        <authorList>
            <person name="Avci B."/>
            <person name="Hahnke R.L."/>
            <person name="Chafee M."/>
            <person name="Fischer T."/>
            <person name="Gruber-Vodicka H."/>
            <person name="Tegetmeyer H.E."/>
            <person name="Harder J."/>
            <person name="Fuchs B.M."/>
            <person name="Amann R.I."/>
            <person name="Teeling H."/>
        </authorList>
    </citation>
    <scope>NUCLEOTIDE SEQUENCE [LARGE SCALE GENOMIC DNA]</scope>
    <source>
        <strain evidence="2 3">Hel1_31_D35</strain>
    </source>
</reference>